<organism evidence="1 2">
    <name type="scientific">Tritrichomonas foetus</name>
    <dbReference type="NCBI Taxonomy" id="1144522"/>
    <lineage>
        <taxon>Eukaryota</taxon>
        <taxon>Metamonada</taxon>
        <taxon>Parabasalia</taxon>
        <taxon>Tritrichomonadida</taxon>
        <taxon>Tritrichomonadidae</taxon>
        <taxon>Tritrichomonas</taxon>
    </lineage>
</organism>
<protein>
    <submittedName>
        <fullName evidence="1">Uncharacterized protein</fullName>
    </submittedName>
</protein>
<evidence type="ECO:0000313" key="1">
    <source>
        <dbReference type="EMBL" id="OHS99627.1"/>
    </source>
</evidence>
<dbReference type="GeneID" id="94844024"/>
<reference evidence="1" key="1">
    <citation type="submission" date="2016-10" db="EMBL/GenBank/DDBJ databases">
        <authorList>
            <person name="Benchimol M."/>
            <person name="Almeida L.G."/>
            <person name="Vasconcelos A.T."/>
            <person name="Perreira-Neves A."/>
            <person name="Rosa I.A."/>
            <person name="Tasca T."/>
            <person name="Bogo M.R."/>
            <person name="de Souza W."/>
        </authorList>
    </citation>
    <scope>NUCLEOTIDE SEQUENCE [LARGE SCALE GENOMIC DNA]</scope>
    <source>
        <strain evidence="1">K</strain>
    </source>
</reference>
<sequence length="1386" mass="159792">MKQTLSDLTVCRSFKSQLRKQKHWNSQSLVTRTTNLVQFHELKNLDNELFISLPFPDIHISNNFESFKFPHPQIFINFLSLHKKSNNIQINKILLPYFLTPDFTSNDVLNSIAKSVMKTVPSLLQHFISHNDQNFAKTEWEKMYPSIQMDSHQKIKEDFKLKTLDDFQSLHLLACSLNCKFYLLFNLISPTNQNKSTIFASVVGPTNSKFCSYFLCESPSDLIYCKPINFIKNIKNSQRVSQNHFKYQLMKRMTLPLKKSCFYLNLPQILKKINEIGSNFMSISTHFIIDEDVSEPKLIFKLTDSLNIEIIHPNDDYSRIEILEKLNHISSSFATTEPAILEKISLPTIQKPGHFHSNSLLVLYQTKEKTINFQTDNKLNSHEVLENDSENENESQEKMKSYIKCSKKLSSLNDMSLFTWIFHKLNFSPPSQDSEFDIYQQIRFFSPFSLTSSTFESQFTNDPPIITTQTNNFSLANASKHPYGHFLCMHSIFNAAANSQTIFCKKCHKNRKSEERKEILMVPIRSKTSPFIKWICINCFDRLSKHEKNEAKSQFPMYHETVDVENYSQSNHTRMLSLNAAAERIYYSIMNLRSQPIGALRALIPRIDKAFIELTNIIQLFRQRMLRLKKITAKDLATIRDTDEYQARIGVAKRVVPLPDPDYEVIDFALFEQYLGGCFEEGTGITEYLLTQPESSMKQTLVDEAVKIMESSDRAISSNIDSIKISFNENEYKIELICQNNPNILEFKPKENVVQLKCENIANNIYEVFIVENGNHITSNAIFTLKSRKLLSGISLYKNDKILAIFNDEENMKTELYVLPFADCSIDYLYSPDFILEDIGNCEVSFSSDCTNIAILGKGSLDENPLLLLNFNEESNNWEVQNAGSFEATKLAWFSGDENVLFLANDNFHWIINFNSETETETNDNKTSNENEEEENGLEVVQVETTKHEGSLVKLVSSVSDMWAVYDNGDCFSILPKDTDDGEESQNEIENAFHEDIDHELEEISNNKISFKRPIIDACLSSEDDASGILVIDSNGEMIFQQFPIQMKAPPINISHTFEHQSYNFPMGIFDKKPHEFISSSQIALSLIEMFPVLVGYFFRFSFFLINNKFKSFHPSINNKNLSAMVNSFYQNELINTSLHHIEDSIHMLSFTTNNNINISMNNPCKILIFIDFGLRNSASFIDSIFGTSFAFCESDGIWISLRTTTDQFGNGFHYIIIYFKKNDFDIRALNEITLSSFLNLKNIFFLAENEKLIFDVLSNLDEQKILFSNISAYSLIFLRNSKQKQFEYKTIEASLNNSSLNIHIKVVPFEFYSDYSEIVINPKELAPIDPVSHEINEKWMNILNEIGVIDSKIGIQSIKNTIAHFATFYEFLDLDKTSLIKILKE</sequence>
<name>A0A1J4JQ32_9EUKA</name>
<comment type="caution">
    <text evidence="1">The sequence shown here is derived from an EMBL/GenBank/DDBJ whole genome shotgun (WGS) entry which is preliminary data.</text>
</comment>
<dbReference type="VEuPathDB" id="TrichDB:TRFO_33858"/>
<gene>
    <name evidence="1" type="ORF">TRFO_33858</name>
</gene>
<dbReference type="Proteomes" id="UP000179807">
    <property type="component" value="Unassembled WGS sequence"/>
</dbReference>
<dbReference type="RefSeq" id="XP_068352764.1">
    <property type="nucleotide sequence ID" value="XM_068509320.1"/>
</dbReference>
<keyword evidence="2" id="KW-1185">Reference proteome</keyword>
<accession>A0A1J4JQ32</accession>
<evidence type="ECO:0000313" key="2">
    <source>
        <dbReference type="Proteomes" id="UP000179807"/>
    </source>
</evidence>
<dbReference type="OrthoDB" id="10683460at2759"/>
<dbReference type="EMBL" id="MLAK01000994">
    <property type="protein sequence ID" value="OHS99627.1"/>
    <property type="molecule type" value="Genomic_DNA"/>
</dbReference>
<proteinExistence type="predicted"/>